<dbReference type="CDD" id="cd00037">
    <property type="entry name" value="CLECT"/>
    <property type="match status" value="1"/>
</dbReference>
<dbReference type="InterPro" id="IPR016187">
    <property type="entry name" value="CTDL_fold"/>
</dbReference>
<organism evidence="4">
    <name type="scientific">Enterobius vermicularis</name>
    <name type="common">Human pinworm</name>
    <dbReference type="NCBI Taxonomy" id="51028"/>
    <lineage>
        <taxon>Eukaryota</taxon>
        <taxon>Metazoa</taxon>
        <taxon>Ecdysozoa</taxon>
        <taxon>Nematoda</taxon>
        <taxon>Chromadorea</taxon>
        <taxon>Rhabditida</taxon>
        <taxon>Spirurina</taxon>
        <taxon>Oxyuridomorpha</taxon>
        <taxon>Oxyuroidea</taxon>
        <taxon>Oxyuridae</taxon>
        <taxon>Enterobius</taxon>
    </lineage>
</organism>
<keyword evidence="3" id="KW-1185">Reference proteome</keyword>
<dbReference type="SMART" id="SM00034">
    <property type="entry name" value="CLECT"/>
    <property type="match status" value="1"/>
</dbReference>
<dbReference type="Pfam" id="PF00059">
    <property type="entry name" value="Lectin_C"/>
    <property type="match status" value="2"/>
</dbReference>
<dbReference type="WBParaSite" id="EVEC_0000212201-mRNA-1">
    <property type="protein sequence ID" value="EVEC_0000212201-mRNA-1"/>
    <property type="gene ID" value="EVEC_0000212201"/>
</dbReference>
<dbReference type="OrthoDB" id="441660at2759"/>
<gene>
    <name evidence="2" type="ORF">EVEC_LOCUS1830</name>
</gene>
<dbReference type="STRING" id="51028.A0A0N4UX72"/>
<proteinExistence type="predicted"/>
<dbReference type="Gene3D" id="3.10.100.10">
    <property type="entry name" value="Mannose-Binding Protein A, subunit A"/>
    <property type="match status" value="2"/>
</dbReference>
<sequence>MIDREDASNCHCVKLDLTSGKRFWLGLRKSKSNGNWSWDDGSEYSYKNWDIGEPNSCCPMDPIPIHSYVGGNGLWYDTGELHYPLPDGYVCKYKHQCAEDWNIVWNRCYKYVNATVNSFTVPETYTVASTICQGYNATLTSIGSTVEELYLKTLTGGVPFWVGLQRDSDRWFWTDGTDSASLPWKSKEFSNCCENDEVTVIYNQGLQVVTVEDWQTGFVCKIDGDADYSPPAEMHIAKTILLPKKLEQQYPSATITTDSKKISDNCSFEN</sequence>
<name>A0A0N4UX72_ENTVE</name>
<dbReference type="InterPro" id="IPR001304">
    <property type="entry name" value="C-type_lectin-like"/>
</dbReference>
<evidence type="ECO:0000313" key="2">
    <source>
        <dbReference type="EMBL" id="VDD86687.1"/>
    </source>
</evidence>
<feature type="domain" description="C-type lectin" evidence="1">
    <location>
        <begin position="104"/>
        <end position="221"/>
    </location>
</feature>
<dbReference type="SUPFAM" id="SSF56436">
    <property type="entry name" value="C-type lectin-like"/>
    <property type="match status" value="2"/>
</dbReference>
<reference evidence="2 3" key="2">
    <citation type="submission" date="2018-10" db="EMBL/GenBank/DDBJ databases">
        <authorList>
            <consortium name="Pathogen Informatics"/>
        </authorList>
    </citation>
    <scope>NUCLEOTIDE SEQUENCE [LARGE SCALE GENOMIC DNA]</scope>
</reference>
<dbReference type="InterPro" id="IPR016186">
    <property type="entry name" value="C-type_lectin-like/link_sf"/>
</dbReference>
<protein>
    <submittedName>
        <fullName evidence="4">C-type lectin domain-containing protein</fullName>
    </submittedName>
</protein>
<dbReference type="InterPro" id="IPR050111">
    <property type="entry name" value="C-type_lectin/snaclec_domain"/>
</dbReference>
<accession>A0A0N4UX72</accession>
<dbReference type="PANTHER" id="PTHR22803">
    <property type="entry name" value="MANNOSE, PHOSPHOLIPASE, LECTIN RECEPTOR RELATED"/>
    <property type="match status" value="1"/>
</dbReference>
<dbReference type="AlphaFoldDB" id="A0A0N4UX72"/>
<dbReference type="Proteomes" id="UP000274131">
    <property type="component" value="Unassembled WGS sequence"/>
</dbReference>
<reference evidence="4" key="1">
    <citation type="submission" date="2017-02" db="UniProtKB">
        <authorList>
            <consortium name="WormBaseParasite"/>
        </authorList>
    </citation>
    <scope>IDENTIFICATION</scope>
</reference>
<feature type="domain" description="C-type lectin" evidence="1">
    <location>
        <begin position="23"/>
        <end position="77"/>
    </location>
</feature>
<evidence type="ECO:0000313" key="4">
    <source>
        <dbReference type="WBParaSite" id="EVEC_0000212201-mRNA-1"/>
    </source>
</evidence>
<dbReference type="EMBL" id="UXUI01007271">
    <property type="protein sequence ID" value="VDD86687.1"/>
    <property type="molecule type" value="Genomic_DNA"/>
</dbReference>
<dbReference type="PROSITE" id="PS50041">
    <property type="entry name" value="C_TYPE_LECTIN_2"/>
    <property type="match status" value="2"/>
</dbReference>
<evidence type="ECO:0000259" key="1">
    <source>
        <dbReference type="PROSITE" id="PS50041"/>
    </source>
</evidence>
<evidence type="ECO:0000313" key="3">
    <source>
        <dbReference type="Proteomes" id="UP000274131"/>
    </source>
</evidence>